<dbReference type="PROSITE" id="PS51019">
    <property type="entry name" value="REELIN"/>
    <property type="match status" value="1"/>
</dbReference>
<evidence type="ECO:0000256" key="4">
    <source>
        <dbReference type="ARBA" id="ARBA00022529"/>
    </source>
</evidence>
<proteinExistence type="inferred from homology"/>
<evidence type="ECO:0000256" key="8">
    <source>
        <dbReference type="ARBA" id="ARBA00023022"/>
    </source>
</evidence>
<evidence type="ECO:0000313" key="14">
    <source>
        <dbReference type="Proteomes" id="UP001234178"/>
    </source>
</evidence>
<gene>
    <name evidence="13" type="ORF">OUZ56_014152</name>
</gene>
<evidence type="ECO:0000256" key="2">
    <source>
        <dbReference type="ARBA" id="ARBA00008501"/>
    </source>
</evidence>
<feature type="transmembrane region" description="Helical" evidence="10">
    <location>
        <begin position="293"/>
        <end position="311"/>
    </location>
</feature>
<feature type="chain" id="PRO_5046733654" description="Reelin domain-containing protein" evidence="11">
    <location>
        <begin position="26"/>
        <end position="314"/>
    </location>
</feature>
<evidence type="ECO:0000256" key="7">
    <source>
        <dbReference type="ARBA" id="ARBA00022859"/>
    </source>
</evidence>
<comment type="caution">
    <text evidence="13">The sequence shown here is derived from an EMBL/GenBank/DDBJ whole genome shotgun (WGS) entry which is preliminary data.</text>
</comment>
<keyword evidence="5" id="KW-0399">Innate immunity</keyword>
<evidence type="ECO:0000256" key="9">
    <source>
        <dbReference type="SAM" id="MobiDB-lite"/>
    </source>
</evidence>
<evidence type="ECO:0000256" key="1">
    <source>
        <dbReference type="ARBA" id="ARBA00004613"/>
    </source>
</evidence>
<comment type="subcellular location">
    <subcellularLocation>
        <location evidence="1">Secreted</location>
    </subcellularLocation>
</comment>
<keyword evidence="10" id="KW-1133">Transmembrane helix</keyword>
<dbReference type="Proteomes" id="UP001234178">
    <property type="component" value="Unassembled WGS sequence"/>
</dbReference>
<dbReference type="InterPro" id="IPR042307">
    <property type="entry name" value="Reeler_sf"/>
</dbReference>
<evidence type="ECO:0000313" key="13">
    <source>
        <dbReference type="EMBL" id="KAK4009010.1"/>
    </source>
</evidence>
<dbReference type="InterPro" id="IPR002861">
    <property type="entry name" value="Reeler_dom"/>
</dbReference>
<evidence type="ECO:0000259" key="12">
    <source>
        <dbReference type="PROSITE" id="PS51019"/>
    </source>
</evidence>
<name>A0ABQ9Z932_9CRUS</name>
<keyword evidence="7" id="KW-0391">Immunity</keyword>
<dbReference type="PANTHER" id="PTHR45828:SF9">
    <property type="entry name" value="CELL WALL INTEGRITY AND STRESS RESPONSE COMPONENT 4-LIKE-RELATED"/>
    <property type="match status" value="1"/>
</dbReference>
<sequence>MERVNGAVLMAVAMLATFWATGVHAHSYGAPLRACPDMGAVHIAFPSKDPATCPFGITFTQTEVNKGSKVNVTLSAHVAHDDPRNRLFQVPGYFTGYLLMAFNAKDEMAGPIGTFSGFNPVHGQHLNCWNRPMSALTHVNANFKSVIHTQWVPPENFVGTVIFRASFTSNIFNIWAAVPAHRSVTIMDTTTTPKTTPAATPMTTPKTTPKTNPAVTPAATPTTTPKTTPKTNPAATPAATPATTPKTTPKTNPAATPAATPVAAPTTTPKTTPMTTKTTIHAPKTRAAGGHMSGSWMMVVFAIALAAMPFLPTM</sequence>
<keyword evidence="3" id="KW-0964">Secreted</keyword>
<dbReference type="Pfam" id="PF02014">
    <property type="entry name" value="Reeler"/>
    <property type="match status" value="1"/>
</dbReference>
<keyword evidence="6 11" id="KW-0732">Signal</keyword>
<dbReference type="Gene3D" id="2.60.40.4060">
    <property type="entry name" value="Reeler domain"/>
    <property type="match status" value="1"/>
</dbReference>
<dbReference type="PANTHER" id="PTHR45828">
    <property type="entry name" value="CYTOCHROME B561/FERRIC REDUCTASE TRANSMEMBRANE"/>
    <property type="match status" value="1"/>
</dbReference>
<feature type="domain" description="Reelin" evidence="12">
    <location>
        <begin position="20"/>
        <end position="201"/>
    </location>
</feature>
<feature type="region of interest" description="Disordered" evidence="9">
    <location>
        <begin position="189"/>
        <end position="276"/>
    </location>
</feature>
<keyword evidence="10" id="KW-0472">Membrane</keyword>
<evidence type="ECO:0000256" key="5">
    <source>
        <dbReference type="ARBA" id="ARBA00022588"/>
    </source>
</evidence>
<dbReference type="InterPro" id="IPR051237">
    <property type="entry name" value="Ferric-chelate_Red/DefProt"/>
</dbReference>
<dbReference type="EMBL" id="JAOYFB010000002">
    <property type="protein sequence ID" value="KAK4009010.1"/>
    <property type="molecule type" value="Genomic_DNA"/>
</dbReference>
<keyword evidence="14" id="KW-1185">Reference proteome</keyword>
<organism evidence="13 14">
    <name type="scientific">Daphnia magna</name>
    <dbReference type="NCBI Taxonomy" id="35525"/>
    <lineage>
        <taxon>Eukaryota</taxon>
        <taxon>Metazoa</taxon>
        <taxon>Ecdysozoa</taxon>
        <taxon>Arthropoda</taxon>
        <taxon>Crustacea</taxon>
        <taxon>Branchiopoda</taxon>
        <taxon>Diplostraca</taxon>
        <taxon>Cladocera</taxon>
        <taxon>Anomopoda</taxon>
        <taxon>Daphniidae</taxon>
        <taxon>Daphnia</taxon>
    </lineage>
</organism>
<comment type="similarity">
    <text evidence="2">Belongs to the insect defense protein family.</text>
</comment>
<reference evidence="13 14" key="1">
    <citation type="journal article" date="2023" name="Nucleic Acids Res.">
        <title>The hologenome of Daphnia magna reveals possible DNA methylation and microbiome-mediated evolution of the host genome.</title>
        <authorList>
            <person name="Chaturvedi A."/>
            <person name="Li X."/>
            <person name="Dhandapani V."/>
            <person name="Marshall H."/>
            <person name="Kissane S."/>
            <person name="Cuenca-Cambronero M."/>
            <person name="Asole G."/>
            <person name="Calvet F."/>
            <person name="Ruiz-Romero M."/>
            <person name="Marangio P."/>
            <person name="Guigo R."/>
            <person name="Rago D."/>
            <person name="Mirbahai L."/>
            <person name="Eastwood N."/>
            <person name="Colbourne J.K."/>
            <person name="Zhou J."/>
            <person name="Mallon E."/>
            <person name="Orsini L."/>
        </authorList>
    </citation>
    <scope>NUCLEOTIDE SEQUENCE [LARGE SCALE GENOMIC DNA]</scope>
    <source>
        <strain evidence="13">LRV0_1</strain>
    </source>
</reference>
<accession>A0ABQ9Z932</accession>
<evidence type="ECO:0000256" key="3">
    <source>
        <dbReference type="ARBA" id="ARBA00022525"/>
    </source>
</evidence>
<evidence type="ECO:0000256" key="10">
    <source>
        <dbReference type="SAM" id="Phobius"/>
    </source>
</evidence>
<keyword evidence="4" id="KW-0929">Antimicrobial</keyword>
<keyword evidence="10" id="KW-0812">Transmembrane</keyword>
<feature type="signal peptide" evidence="11">
    <location>
        <begin position="1"/>
        <end position="25"/>
    </location>
</feature>
<evidence type="ECO:0000256" key="11">
    <source>
        <dbReference type="SAM" id="SignalP"/>
    </source>
</evidence>
<protein>
    <recommendedName>
        <fullName evidence="12">Reelin domain-containing protein</fullName>
    </recommendedName>
</protein>
<keyword evidence="8" id="KW-0044">Antibiotic</keyword>
<dbReference type="CDD" id="cd08544">
    <property type="entry name" value="Reeler"/>
    <property type="match status" value="1"/>
</dbReference>
<evidence type="ECO:0000256" key="6">
    <source>
        <dbReference type="ARBA" id="ARBA00022729"/>
    </source>
</evidence>